<evidence type="ECO:0000313" key="1">
    <source>
        <dbReference type="EMBL" id="KAK9320534.1"/>
    </source>
</evidence>
<evidence type="ECO:0000313" key="2">
    <source>
        <dbReference type="Proteomes" id="UP001489719"/>
    </source>
</evidence>
<reference evidence="2" key="1">
    <citation type="journal article" date="2024" name="Front. Bioeng. Biotechnol.">
        <title>Genome-scale model development and genomic sequencing of the oleaginous clade Lipomyces.</title>
        <authorList>
            <person name="Czajka J.J."/>
            <person name="Han Y."/>
            <person name="Kim J."/>
            <person name="Mondo S.J."/>
            <person name="Hofstad B.A."/>
            <person name="Robles A."/>
            <person name="Haridas S."/>
            <person name="Riley R."/>
            <person name="LaButti K."/>
            <person name="Pangilinan J."/>
            <person name="Andreopoulos W."/>
            <person name="Lipzen A."/>
            <person name="Yan J."/>
            <person name="Wang M."/>
            <person name="Ng V."/>
            <person name="Grigoriev I.V."/>
            <person name="Spatafora J.W."/>
            <person name="Magnuson J.K."/>
            <person name="Baker S.E."/>
            <person name="Pomraning K.R."/>
        </authorList>
    </citation>
    <scope>NUCLEOTIDE SEQUENCE [LARGE SCALE GENOMIC DNA]</scope>
    <source>
        <strain evidence="2">CBS 10300</strain>
    </source>
</reference>
<proteinExistence type="predicted"/>
<dbReference type="EMBL" id="MU970125">
    <property type="protein sequence ID" value="KAK9320534.1"/>
    <property type="molecule type" value="Genomic_DNA"/>
</dbReference>
<accession>A0ACC3THB0</accession>
<gene>
    <name evidence="1" type="ORF">V1517DRAFT_329120</name>
</gene>
<protein>
    <submittedName>
        <fullName evidence="1">Major facilitator superfamily domain-containing protein</fullName>
    </submittedName>
</protein>
<name>A0ACC3THB0_9ASCO</name>
<dbReference type="Proteomes" id="UP001489719">
    <property type="component" value="Unassembled WGS sequence"/>
</dbReference>
<keyword evidence="2" id="KW-1185">Reference proteome</keyword>
<comment type="caution">
    <text evidence="1">The sequence shown here is derived from an EMBL/GenBank/DDBJ whole genome shotgun (WGS) entry which is preliminary data.</text>
</comment>
<sequence>MPATRERRDSSLLDCETAHLLINIDDRDEEASDVQDGSEDMAKGVANGTGEPLVEQDADPVTTRALVAIFCSLYIGRFLCALDGTVIVTLLARISSEFHEFRSVSWIASSYLISLAVFQPMFGKISDIYGRKSLLLISNSMFAIGCILCGFAPNIWFLVFARIITGVGGSGLNSLSVITLSDLVPLRERGLLHGIGSVIFNLGAAVGGVFGGVITEVIGWRWAFFIQVPFIVISAIAIHINLKSKPTEEIQTDKLKRIDFGGSIALVFALGLFLLALSMGGNYVPWSHPLILILFPLSFLFLAAFVHIETKIAKEPVLTLTLLKDRTTLGSAVSNALIYMIMYSQLFYVPIYLVAVRGISETTAGTNIVSNFVGNAIGAIATGSYMRATGKYYRVLLVSALLLFVGSLFECTFGPETSVRTVVLYMMIPGICSGCLLTSTLVALIASVGHEFQAVATSIQYSFRAVGSTLGVSIASAIFQNVLTSRLFTHITDPAAIGIVERVLDSVEEIGLISEEYRPLVKQSYLDACRSVFTFAAFLAFLNIISCAFMREHTLHTSIRRGH</sequence>
<organism evidence="1 2">
    <name type="scientific">Lipomyces orientalis</name>
    <dbReference type="NCBI Taxonomy" id="1233043"/>
    <lineage>
        <taxon>Eukaryota</taxon>
        <taxon>Fungi</taxon>
        <taxon>Dikarya</taxon>
        <taxon>Ascomycota</taxon>
        <taxon>Saccharomycotina</taxon>
        <taxon>Lipomycetes</taxon>
        <taxon>Lipomycetales</taxon>
        <taxon>Lipomycetaceae</taxon>
        <taxon>Lipomyces</taxon>
    </lineage>
</organism>